<sequence>MYPTSVLNFKKIMCGQQGIDVLKLSKEFLSKVG</sequence>
<evidence type="ECO:0000313" key="1">
    <source>
        <dbReference type="EMBL" id="JAD30148.1"/>
    </source>
</evidence>
<reference evidence="1" key="1">
    <citation type="submission" date="2014-09" db="EMBL/GenBank/DDBJ databases">
        <authorList>
            <person name="Magalhaes I.L.F."/>
            <person name="Oliveira U."/>
            <person name="Santos F.R."/>
            <person name="Vidigal T.H.D.A."/>
            <person name="Brescovit A.D."/>
            <person name="Santos A.J."/>
        </authorList>
    </citation>
    <scope>NUCLEOTIDE SEQUENCE</scope>
    <source>
        <tissue evidence="1">Shoot tissue taken approximately 20 cm above the soil surface</tissue>
    </source>
</reference>
<organism evidence="1">
    <name type="scientific">Arundo donax</name>
    <name type="common">Giant reed</name>
    <name type="synonym">Donax arundinaceus</name>
    <dbReference type="NCBI Taxonomy" id="35708"/>
    <lineage>
        <taxon>Eukaryota</taxon>
        <taxon>Viridiplantae</taxon>
        <taxon>Streptophyta</taxon>
        <taxon>Embryophyta</taxon>
        <taxon>Tracheophyta</taxon>
        <taxon>Spermatophyta</taxon>
        <taxon>Magnoliopsida</taxon>
        <taxon>Liliopsida</taxon>
        <taxon>Poales</taxon>
        <taxon>Poaceae</taxon>
        <taxon>PACMAD clade</taxon>
        <taxon>Arundinoideae</taxon>
        <taxon>Arundineae</taxon>
        <taxon>Arundo</taxon>
    </lineage>
</organism>
<protein>
    <submittedName>
        <fullName evidence="1">Uncharacterized protein</fullName>
    </submittedName>
</protein>
<name>A0A0A8YXN0_ARUDO</name>
<proteinExistence type="predicted"/>
<dbReference type="AlphaFoldDB" id="A0A0A8YXN0"/>
<accession>A0A0A8YXN0</accession>
<dbReference type="EMBL" id="GBRH01267747">
    <property type="protein sequence ID" value="JAD30148.1"/>
    <property type="molecule type" value="Transcribed_RNA"/>
</dbReference>
<reference evidence="1" key="2">
    <citation type="journal article" date="2015" name="Data Brief">
        <title>Shoot transcriptome of the giant reed, Arundo donax.</title>
        <authorList>
            <person name="Barrero R.A."/>
            <person name="Guerrero F.D."/>
            <person name="Moolhuijzen P."/>
            <person name="Goolsby J.A."/>
            <person name="Tidwell J."/>
            <person name="Bellgard S.E."/>
            <person name="Bellgard M.I."/>
        </authorList>
    </citation>
    <scope>NUCLEOTIDE SEQUENCE</scope>
    <source>
        <tissue evidence="1">Shoot tissue taken approximately 20 cm above the soil surface</tissue>
    </source>
</reference>